<protein>
    <submittedName>
        <fullName evidence="3">Yippee domain-containing protein</fullName>
    </submittedName>
</protein>
<dbReference type="Proteomes" id="UP000050761">
    <property type="component" value="Unassembled WGS sequence"/>
</dbReference>
<evidence type="ECO:0000313" key="3">
    <source>
        <dbReference type="WBParaSite" id="HPBE_0001619101-mRNA-1"/>
    </source>
</evidence>
<dbReference type="EMBL" id="UZAH01029282">
    <property type="protein sequence ID" value="VDP05219.1"/>
    <property type="molecule type" value="Genomic_DNA"/>
</dbReference>
<evidence type="ECO:0000313" key="1">
    <source>
        <dbReference type="EMBL" id="VDP05219.1"/>
    </source>
</evidence>
<gene>
    <name evidence="1" type="ORF">HPBE_LOCUS16190</name>
</gene>
<reference evidence="3" key="2">
    <citation type="submission" date="2019-09" db="UniProtKB">
        <authorList>
            <consortium name="WormBaseParasite"/>
        </authorList>
    </citation>
    <scope>IDENTIFICATION</scope>
</reference>
<evidence type="ECO:0000313" key="2">
    <source>
        <dbReference type="Proteomes" id="UP000050761"/>
    </source>
</evidence>
<accession>A0A183G3Z5</accession>
<proteinExistence type="predicted"/>
<reference evidence="1 2" key="1">
    <citation type="submission" date="2018-11" db="EMBL/GenBank/DDBJ databases">
        <authorList>
            <consortium name="Pathogen Informatics"/>
        </authorList>
    </citation>
    <scope>NUCLEOTIDE SEQUENCE [LARGE SCALE GENOMIC DNA]</scope>
</reference>
<keyword evidence="2" id="KW-1185">Reference proteome</keyword>
<organism evidence="2 3">
    <name type="scientific">Heligmosomoides polygyrus</name>
    <name type="common">Parasitic roundworm</name>
    <dbReference type="NCBI Taxonomy" id="6339"/>
    <lineage>
        <taxon>Eukaryota</taxon>
        <taxon>Metazoa</taxon>
        <taxon>Ecdysozoa</taxon>
        <taxon>Nematoda</taxon>
        <taxon>Chromadorea</taxon>
        <taxon>Rhabditida</taxon>
        <taxon>Rhabditina</taxon>
        <taxon>Rhabditomorpha</taxon>
        <taxon>Strongyloidea</taxon>
        <taxon>Heligmosomidae</taxon>
        <taxon>Heligmosomoides</taxon>
    </lineage>
</organism>
<accession>A0A3P8DYU9</accession>
<dbReference type="AlphaFoldDB" id="A0A183G3Z5"/>
<sequence length="99" mass="11282">MGTAYNFQKINFSDQSVLFSSILLSSEHGGLICEECGGAISIFELFTTRLPTDTAENRCAGRRRVVLKTHGFRLFHRSQLRAIDRDDDDFRLDDISRPK</sequence>
<dbReference type="WBParaSite" id="HPBE_0001619101-mRNA-1">
    <property type="protein sequence ID" value="HPBE_0001619101-mRNA-1"/>
    <property type="gene ID" value="HPBE_0001619101"/>
</dbReference>
<name>A0A183G3Z5_HELPZ</name>